<name>A0ABP9CCE7_9SPHI</name>
<accession>A0ABP9CCE7</accession>
<dbReference type="Pfam" id="PF04773">
    <property type="entry name" value="FecR"/>
    <property type="match status" value="1"/>
</dbReference>
<gene>
    <name evidence="4" type="ORF">GCM10023231_41560</name>
</gene>
<dbReference type="PIRSF" id="PIRSF018266">
    <property type="entry name" value="FecR"/>
    <property type="match status" value="1"/>
</dbReference>
<dbReference type="InterPro" id="IPR032508">
    <property type="entry name" value="FecR_C"/>
</dbReference>
<dbReference type="RefSeq" id="WP_345235183.1">
    <property type="nucleotide sequence ID" value="NZ_BAABIQ010000044.1"/>
</dbReference>
<dbReference type="EMBL" id="BAABIQ010000044">
    <property type="protein sequence ID" value="GAA4807985.1"/>
    <property type="molecule type" value="Genomic_DNA"/>
</dbReference>
<dbReference type="Pfam" id="PF16344">
    <property type="entry name" value="FecR_C"/>
    <property type="match status" value="1"/>
</dbReference>
<evidence type="ECO:0000313" key="4">
    <source>
        <dbReference type="EMBL" id="GAA4807985.1"/>
    </source>
</evidence>
<evidence type="ECO:0000313" key="5">
    <source>
        <dbReference type="Proteomes" id="UP001501411"/>
    </source>
</evidence>
<reference evidence="5" key="1">
    <citation type="journal article" date="2019" name="Int. J. Syst. Evol. Microbiol.">
        <title>The Global Catalogue of Microorganisms (GCM) 10K type strain sequencing project: providing services to taxonomists for standard genome sequencing and annotation.</title>
        <authorList>
            <consortium name="The Broad Institute Genomics Platform"/>
            <consortium name="The Broad Institute Genome Sequencing Center for Infectious Disease"/>
            <person name="Wu L."/>
            <person name="Ma J."/>
        </authorList>
    </citation>
    <scope>NUCLEOTIDE SEQUENCE [LARGE SCALE GENOMIC DNA]</scope>
    <source>
        <strain evidence="5">JCM 18200</strain>
    </source>
</reference>
<keyword evidence="1" id="KW-0812">Transmembrane</keyword>
<evidence type="ECO:0000256" key="1">
    <source>
        <dbReference type="SAM" id="Phobius"/>
    </source>
</evidence>
<feature type="domain" description="Protein FecR C-terminal" evidence="3">
    <location>
        <begin position="246"/>
        <end position="314"/>
    </location>
</feature>
<feature type="domain" description="FecR protein" evidence="2">
    <location>
        <begin position="108"/>
        <end position="203"/>
    </location>
</feature>
<dbReference type="InterPro" id="IPR006860">
    <property type="entry name" value="FecR"/>
</dbReference>
<dbReference type="Gene3D" id="3.55.50.30">
    <property type="match status" value="1"/>
</dbReference>
<feature type="transmembrane region" description="Helical" evidence="1">
    <location>
        <begin position="75"/>
        <end position="93"/>
    </location>
</feature>
<proteinExistence type="predicted"/>
<dbReference type="Proteomes" id="UP001501411">
    <property type="component" value="Unassembled WGS sequence"/>
</dbReference>
<dbReference type="PANTHER" id="PTHR30273:SF2">
    <property type="entry name" value="PROTEIN FECR"/>
    <property type="match status" value="1"/>
</dbReference>
<keyword evidence="5" id="KW-1185">Reference proteome</keyword>
<evidence type="ECO:0000259" key="2">
    <source>
        <dbReference type="Pfam" id="PF04773"/>
    </source>
</evidence>
<keyword evidence="1" id="KW-1133">Transmembrane helix</keyword>
<keyword evidence="1" id="KW-0472">Membrane</keyword>
<sequence>MEINQELLDKYYLNQCIAEEQAAVEKWLEEEPIGYSLPKDVDIQSLENRQWERFQQKMQDKEMPRRQAVVYLKRYVWPIAASFLLLTSILLFFRINHSQQRGAIVYRTYTTKAGQRAQITLQDGTKVLLNASSHLRYPENFGNRSREVFLSGEAFFEIASDAKRPFSVRTLRTITHVLGTTFNLKAYPDENQTSIVVATGLVRFSASEGKSSLLLGAGKRGILTNGKVFQQASVALANYMGWKDDKLIIDDQPLAEVFPLLERWYNVRIEVTDTQLLKERYKGQFDHPRLAHVLKSIGFATHFHYRIEKNQLIIYRKP</sequence>
<dbReference type="InterPro" id="IPR012373">
    <property type="entry name" value="Ferrdict_sens_TM"/>
</dbReference>
<organism evidence="4 5">
    <name type="scientific">Olivibacter ginsenosidimutans</name>
    <dbReference type="NCBI Taxonomy" id="1176537"/>
    <lineage>
        <taxon>Bacteria</taxon>
        <taxon>Pseudomonadati</taxon>
        <taxon>Bacteroidota</taxon>
        <taxon>Sphingobacteriia</taxon>
        <taxon>Sphingobacteriales</taxon>
        <taxon>Sphingobacteriaceae</taxon>
        <taxon>Olivibacter</taxon>
    </lineage>
</organism>
<dbReference type="Gene3D" id="2.60.120.1440">
    <property type="match status" value="1"/>
</dbReference>
<dbReference type="PANTHER" id="PTHR30273">
    <property type="entry name" value="PERIPLASMIC SIGNAL SENSOR AND SIGMA FACTOR ACTIVATOR FECR-RELATED"/>
    <property type="match status" value="1"/>
</dbReference>
<comment type="caution">
    <text evidence="4">The sequence shown here is derived from an EMBL/GenBank/DDBJ whole genome shotgun (WGS) entry which is preliminary data.</text>
</comment>
<protein>
    <submittedName>
        <fullName evidence="4">FecR family protein</fullName>
    </submittedName>
</protein>
<evidence type="ECO:0000259" key="3">
    <source>
        <dbReference type="Pfam" id="PF16344"/>
    </source>
</evidence>